<dbReference type="Gene3D" id="3.90.420.10">
    <property type="entry name" value="Oxidoreductase, molybdopterin-binding domain"/>
    <property type="match status" value="1"/>
</dbReference>
<sequence length="105" mass="11960">MGINNVEHYSSDEEDYHNDYKDTIPKGKSELEPSVHDLRDEGTSDNWIEHNSSMVRLTGKHPFNCEAPLSRLMHHGFITPVPLHSVRNNGAVPKASWDNWCCTQS</sequence>
<comment type="caution">
    <text evidence="2">The sequence shown here is derived from an EMBL/GenBank/DDBJ whole genome shotgun (WGS) entry which is preliminary data.</text>
</comment>
<dbReference type="GO" id="GO:0008482">
    <property type="term" value="F:sulfite oxidase activity"/>
    <property type="evidence" value="ECO:0007669"/>
    <property type="project" value="TreeGrafter"/>
</dbReference>
<feature type="compositionally biased region" description="Basic and acidic residues" evidence="1">
    <location>
        <begin position="17"/>
        <end position="42"/>
    </location>
</feature>
<evidence type="ECO:0000313" key="2">
    <source>
        <dbReference type="EMBL" id="KAK1384401.1"/>
    </source>
</evidence>
<reference evidence="2" key="1">
    <citation type="submission" date="2023-02" db="EMBL/GenBank/DDBJ databases">
        <title>Genome of toxic invasive species Heracleum sosnowskyi carries increased number of genes despite the absence of recent whole-genome duplications.</title>
        <authorList>
            <person name="Schelkunov M."/>
            <person name="Shtratnikova V."/>
            <person name="Makarenko M."/>
            <person name="Klepikova A."/>
            <person name="Omelchenko D."/>
            <person name="Novikova G."/>
            <person name="Obukhova E."/>
            <person name="Bogdanov V."/>
            <person name="Penin A."/>
            <person name="Logacheva M."/>
        </authorList>
    </citation>
    <scope>NUCLEOTIDE SEQUENCE</scope>
    <source>
        <strain evidence="2">Hsosn_3</strain>
        <tissue evidence="2">Leaf</tissue>
    </source>
</reference>
<dbReference type="Proteomes" id="UP001237642">
    <property type="component" value="Unassembled WGS sequence"/>
</dbReference>
<dbReference type="GO" id="GO:0020037">
    <property type="term" value="F:heme binding"/>
    <property type="evidence" value="ECO:0007669"/>
    <property type="project" value="TreeGrafter"/>
</dbReference>
<evidence type="ECO:0000313" key="3">
    <source>
        <dbReference type="Proteomes" id="UP001237642"/>
    </source>
</evidence>
<dbReference type="PRINTS" id="PR00407">
    <property type="entry name" value="EUMOPTERIN"/>
</dbReference>
<gene>
    <name evidence="2" type="ORF">POM88_022136</name>
</gene>
<protein>
    <submittedName>
        <fullName evidence="2">Uncharacterized protein</fullName>
    </submittedName>
</protein>
<dbReference type="AlphaFoldDB" id="A0AAD8IG98"/>
<reference evidence="2" key="2">
    <citation type="submission" date="2023-05" db="EMBL/GenBank/DDBJ databases">
        <authorList>
            <person name="Schelkunov M.I."/>
        </authorList>
    </citation>
    <scope>NUCLEOTIDE SEQUENCE</scope>
    <source>
        <strain evidence="2">Hsosn_3</strain>
        <tissue evidence="2">Leaf</tissue>
    </source>
</reference>
<evidence type="ECO:0000256" key="1">
    <source>
        <dbReference type="SAM" id="MobiDB-lite"/>
    </source>
</evidence>
<dbReference type="EMBL" id="JAUIZM010000005">
    <property type="protein sequence ID" value="KAK1384401.1"/>
    <property type="molecule type" value="Genomic_DNA"/>
</dbReference>
<proteinExistence type="predicted"/>
<organism evidence="2 3">
    <name type="scientific">Heracleum sosnowskyi</name>
    <dbReference type="NCBI Taxonomy" id="360622"/>
    <lineage>
        <taxon>Eukaryota</taxon>
        <taxon>Viridiplantae</taxon>
        <taxon>Streptophyta</taxon>
        <taxon>Embryophyta</taxon>
        <taxon>Tracheophyta</taxon>
        <taxon>Spermatophyta</taxon>
        <taxon>Magnoliopsida</taxon>
        <taxon>eudicotyledons</taxon>
        <taxon>Gunneridae</taxon>
        <taxon>Pentapetalae</taxon>
        <taxon>asterids</taxon>
        <taxon>campanulids</taxon>
        <taxon>Apiales</taxon>
        <taxon>Apiaceae</taxon>
        <taxon>Apioideae</taxon>
        <taxon>apioid superclade</taxon>
        <taxon>Tordylieae</taxon>
        <taxon>Tordyliinae</taxon>
        <taxon>Heracleum</taxon>
    </lineage>
</organism>
<dbReference type="GO" id="GO:0043546">
    <property type="term" value="F:molybdopterin cofactor binding"/>
    <property type="evidence" value="ECO:0007669"/>
    <property type="project" value="TreeGrafter"/>
</dbReference>
<accession>A0AAD8IG98</accession>
<dbReference type="PANTHER" id="PTHR19372">
    <property type="entry name" value="SULFITE REDUCTASE"/>
    <property type="match status" value="1"/>
</dbReference>
<dbReference type="PANTHER" id="PTHR19372:SF7">
    <property type="entry name" value="SULFITE OXIDASE, MITOCHONDRIAL"/>
    <property type="match status" value="1"/>
</dbReference>
<keyword evidence="3" id="KW-1185">Reference proteome</keyword>
<dbReference type="GO" id="GO:0006790">
    <property type="term" value="P:sulfur compound metabolic process"/>
    <property type="evidence" value="ECO:0007669"/>
    <property type="project" value="TreeGrafter"/>
</dbReference>
<dbReference type="InterPro" id="IPR036374">
    <property type="entry name" value="OxRdtase_Mopterin-bd_sf"/>
</dbReference>
<name>A0AAD8IG98_9APIA</name>
<dbReference type="InterPro" id="IPR008335">
    <property type="entry name" value="Mopterin_OxRdtase_euk"/>
</dbReference>
<feature type="region of interest" description="Disordered" evidence="1">
    <location>
        <begin position="1"/>
        <end position="45"/>
    </location>
</feature>
<dbReference type="SUPFAM" id="SSF56524">
    <property type="entry name" value="Oxidoreductase molybdopterin-binding domain"/>
    <property type="match status" value="1"/>
</dbReference>